<evidence type="ECO:0000259" key="3">
    <source>
        <dbReference type="Pfam" id="PF00561"/>
    </source>
</evidence>
<feature type="active site" description="Charge relay system" evidence="2">
    <location>
        <position position="161"/>
    </location>
</feature>
<dbReference type="GO" id="GO:0034338">
    <property type="term" value="F:short-chain carboxylesterase activity"/>
    <property type="evidence" value="ECO:0007669"/>
    <property type="project" value="TreeGrafter"/>
</dbReference>
<dbReference type="eggNOG" id="COG0429">
    <property type="taxonomic scope" value="Bacteria"/>
</dbReference>
<dbReference type="PIRSF" id="PIRSF005211">
    <property type="entry name" value="Ab_hydro_YheT"/>
    <property type="match status" value="1"/>
</dbReference>
<dbReference type="GO" id="GO:0047372">
    <property type="term" value="F:monoacylglycerol lipase activity"/>
    <property type="evidence" value="ECO:0007669"/>
    <property type="project" value="TreeGrafter"/>
</dbReference>
<dbReference type="Proteomes" id="UP000009080">
    <property type="component" value="Chromosome"/>
</dbReference>
<dbReference type="OrthoDB" id="332676at2"/>
<dbReference type="InterPro" id="IPR012020">
    <property type="entry name" value="ABHD4"/>
</dbReference>
<evidence type="ECO:0000313" key="5">
    <source>
        <dbReference type="Proteomes" id="UP000009080"/>
    </source>
</evidence>
<dbReference type="KEGG" id="ttu:TERTU_2815"/>
<sequence>MPANDSPTIDFNPRGILRNAHAQVILATSGLRKAFLKRTHKSYLSTAQWLELDAGNGVTLAGELNTAPATASSSHPAHKNTLVIVLHGWEGSSQSAYATSAGSTLFDNGFDTFRLNFRDHGDTYHLNRGIFNSSLIDEVVGAVKAIQQQTDYDKYCLMGFSLGGNFALRVAVREQHLAKPLAGVLAVCPVLDPAHTMMALNRGAFFYGRYFAHKWKRSLTAKLAAFPDYKYGKDLKSIHTLDELNNYFIPRYTGFNSVSEYFKSYTLTGQKLAFLNCPSYILAAGDDPIIPASDFQKIAKPANLHITVTQQGSHCAYLENLHKPSAADKYAVKLFGAC</sequence>
<gene>
    <name evidence="4" type="ordered locus">TERTU_2815</name>
</gene>
<dbReference type="RefSeq" id="WP_015820260.1">
    <property type="nucleotide sequence ID" value="NC_012997.1"/>
</dbReference>
<dbReference type="HOGENOM" id="CLU_032487_0_1_6"/>
<protein>
    <submittedName>
        <fullName evidence="4">Hydrolase, alpha/beta fold family</fullName>
    </submittedName>
</protein>
<feature type="active site" description="Charge relay system" evidence="2">
    <location>
        <position position="314"/>
    </location>
</feature>
<evidence type="ECO:0000313" key="4">
    <source>
        <dbReference type="EMBL" id="ACR14144.1"/>
    </source>
</evidence>
<dbReference type="InterPro" id="IPR000073">
    <property type="entry name" value="AB_hydrolase_1"/>
</dbReference>
<proteinExistence type="inferred from homology"/>
<dbReference type="InterPro" id="IPR029058">
    <property type="entry name" value="AB_hydrolase_fold"/>
</dbReference>
<dbReference type="Pfam" id="PF00561">
    <property type="entry name" value="Abhydrolase_1"/>
    <property type="match status" value="1"/>
</dbReference>
<feature type="active site" description="Charge relay system" evidence="2">
    <location>
        <position position="287"/>
    </location>
</feature>
<evidence type="ECO:0000256" key="1">
    <source>
        <dbReference type="ARBA" id="ARBA00010884"/>
    </source>
</evidence>
<name>C5BMQ4_TERTT</name>
<dbReference type="SUPFAM" id="SSF53474">
    <property type="entry name" value="alpha/beta-Hydrolases"/>
    <property type="match status" value="1"/>
</dbReference>
<accession>C5BMQ4</accession>
<dbReference type="ESTHER" id="tertt-c5bmq4">
    <property type="family name" value="abh_upf0017"/>
</dbReference>
<dbReference type="PANTHER" id="PTHR10794">
    <property type="entry name" value="ABHYDROLASE DOMAIN-CONTAINING PROTEIN"/>
    <property type="match status" value="1"/>
</dbReference>
<evidence type="ECO:0000256" key="2">
    <source>
        <dbReference type="PIRSR" id="PIRSR005211-1"/>
    </source>
</evidence>
<dbReference type="EMBL" id="CP001614">
    <property type="protein sequence ID" value="ACR14144.1"/>
    <property type="molecule type" value="Genomic_DNA"/>
</dbReference>
<keyword evidence="4" id="KW-0378">Hydrolase</keyword>
<comment type="similarity">
    <text evidence="1">Belongs to the AB hydrolase superfamily. AB hydrolase 4 family.</text>
</comment>
<dbReference type="InterPro" id="IPR050960">
    <property type="entry name" value="AB_hydrolase_4_sf"/>
</dbReference>
<feature type="domain" description="AB hydrolase-1" evidence="3">
    <location>
        <begin position="82"/>
        <end position="320"/>
    </location>
</feature>
<reference evidence="4 5" key="1">
    <citation type="journal article" date="2009" name="PLoS ONE">
        <title>The complete genome of Teredinibacter turnerae T7901: an intracellular endosymbiont of marine wood-boring bivalves (shipworms).</title>
        <authorList>
            <person name="Yang J.C."/>
            <person name="Madupu R."/>
            <person name="Durkin A.S."/>
            <person name="Ekborg N.A."/>
            <person name="Pedamallu C.S."/>
            <person name="Hostetler J.B."/>
            <person name="Radune D."/>
            <person name="Toms B.S."/>
            <person name="Henrissat B."/>
            <person name="Coutinho P.M."/>
            <person name="Schwarz S."/>
            <person name="Field L."/>
            <person name="Trindade-Silva A.E."/>
            <person name="Soares C.A.G."/>
            <person name="Elshahawi S."/>
            <person name="Hanora A."/>
            <person name="Schmidt E.W."/>
            <person name="Haygood M.G."/>
            <person name="Posfai J."/>
            <person name="Benner J."/>
            <person name="Madinger C."/>
            <person name="Nove J."/>
            <person name="Anton B."/>
            <person name="Chaudhary K."/>
            <person name="Foster J."/>
            <person name="Holman A."/>
            <person name="Kumar S."/>
            <person name="Lessard P.A."/>
            <person name="Luyten Y.A."/>
            <person name="Slatko B."/>
            <person name="Wood N."/>
            <person name="Wu B."/>
            <person name="Teplitski M."/>
            <person name="Mougous J.D."/>
            <person name="Ward N."/>
            <person name="Eisen J.A."/>
            <person name="Badger J.H."/>
            <person name="Distel D.L."/>
        </authorList>
    </citation>
    <scope>NUCLEOTIDE SEQUENCE [LARGE SCALE GENOMIC DNA]</scope>
    <source>
        <strain evidence="5">ATCC 39867 / T7901</strain>
    </source>
</reference>
<dbReference type="AlphaFoldDB" id="C5BMQ4"/>
<organism evidence="4 5">
    <name type="scientific">Teredinibacter turnerae (strain ATCC 39867 / T7901)</name>
    <dbReference type="NCBI Taxonomy" id="377629"/>
    <lineage>
        <taxon>Bacteria</taxon>
        <taxon>Pseudomonadati</taxon>
        <taxon>Pseudomonadota</taxon>
        <taxon>Gammaproteobacteria</taxon>
        <taxon>Cellvibrionales</taxon>
        <taxon>Cellvibrionaceae</taxon>
        <taxon>Teredinibacter</taxon>
    </lineage>
</organism>
<dbReference type="Gene3D" id="3.40.50.1820">
    <property type="entry name" value="alpha/beta hydrolase"/>
    <property type="match status" value="1"/>
</dbReference>
<keyword evidence="5" id="KW-1185">Reference proteome</keyword>
<dbReference type="PANTHER" id="PTHR10794:SF63">
    <property type="entry name" value="ALPHA_BETA HYDROLASE 1, ISOFORM A"/>
    <property type="match status" value="1"/>
</dbReference>